<dbReference type="Gene3D" id="3.80.10.10">
    <property type="entry name" value="Ribonuclease Inhibitor"/>
    <property type="match status" value="1"/>
</dbReference>
<name>A0AAD7AJ02_9AGAR</name>
<organism evidence="2 3">
    <name type="scientific">Mycena albidolilacea</name>
    <dbReference type="NCBI Taxonomy" id="1033008"/>
    <lineage>
        <taxon>Eukaryota</taxon>
        <taxon>Fungi</taxon>
        <taxon>Dikarya</taxon>
        <taxon>Basidiomycota</taxon>
        <taxon>Agaricomycotina</taxon>
        <taxon>Agaricomycetes</taxon>
        <taxon>Agaricomycetidae</taxon>
        <taxon>Agaricales</taxon>
        <taxon>Marasmiineae</taxon>
        <taxon>Mycenaceae</taxon>
        <taxon>Mycena</taxon>
    </lineage>
</organism>
<dbReference type="AlphaFoldDB" id="A0AAD7AJ02"/>
<dbReference type="InterPro" id="IPR032675">
    <property type="entry name" value="LRR_dom_sf"/>
</dbReference>
<gene>
    <name evidence="2" type="ORF">DFH08DRAFT_417871</name>
</gene>
<dbReference type="Gene3D" id="1.20.1280.50">
    <property type="match status" value="1"/>
</dbReference>
<dbReference type="Proteomes" id="UP001218218">
    <property type="component" value="Unassembled WGS sequence"/>
</dbReference>
<evidence type="ECO:0000313" key="3">
    <source>
        <dbReference type="Proteomes" id="UP001218218"/>
    </source>
</evidence>
<dbReference type="InterPro" id="IPR001810">
    <property type="entry name" value="F-box_dom"/>
</dbReference>
<reference evidence="2" key="1">
    <citation type="submission" date="2023-03" db="EMBL/GenBank/DDBJ databases">
        <title>Massive genome expansion in bonnet fungi (Mycena s.s.) driven by repeated elements and novel gene families across ecological guilds.</title>
        <authorList>
            <consortium name="Lawrence Berkeley National Laboratory"/>
            <person name="Harder C.B."/>
            <person name="Miyauchi S."/>
            <person name="Viragh M."/>
            <person name="Kuo A."/>
            <person name="Thoen E."/>
            <person name="Andreopoulos B."/>
            <person name="Lu D."/>
            <person name="Skrede I."/>
            <person name="Drula E."/>
            <person name="Henrissat B."/>
            <person name="Morin E."/>
            <person name="Kohler A."/>
            <person name="Barry K."/>
            <person name="LaButti K."/>
            <person name="Morin E."/>
            <person name="Salamov A."/>
            <person name="Lipzen A."/>
            <person name="Mereny Z."/>
            <person name="Hegedus B."/>
            <person name="Baldrian P."/>
            <person name="Stursova M."/>
            <person name="Weitz H."/>
            <person name="Taylor A."/>
            <person name="Grigoriev I.V."/>
            <person name="Nagy L.G."/>
            <person name="Martin F."/>
            <person name="Kauserud H."/>
        </authorList>
    </citation>
    <scope>NUCLEOTIDE SEQUENCE</scope>
    <source>
        <strain evidence="2">CBHHK002</strain>
    </source>
</reference>
<keyword evidence="3" id="KW-1185">Reference proteome</keyword>
<dbReference type="EMBL" id="JARIHO010000006">
    <property type="protein sequence ID" value="KAJ7359858.1"/>
    <property type="molecule type" value="Genomic_DNA"/>
</dbReference>
<comment type="caution">
    <text evidence="2">The sequence shown here is derived from an EMBL/GenBank/DDBJ whole genome shotgun (WGS) entry which is preliminary data.</text>
</comment>
<evidence type="ECO:0000313" key="2">
    <source>
        <dbReference type="EMBL" id="KAJ7359858.1"/>
    </source>
</evidence>
<feature type="domain" description="F-box" evidence="1">
    <location>
        <begin position="42"/>
        <end position="93"/>
    </location>
</feature>
<proteinExistence type="predicted"/>
<dbReference type="Pfam" id="PF12937">
    <property type="entry name" value="F-box-like"/>
    <property type="match status" value="1"/>
</dbReference>
<sequence length="546" mass="60982">MSLVAKSTLLSSTRLREIHREIAWYYDQIALLKAEANSHSLILALPTEITSKIFASYAFGSGTRLDLRWTQVMLVCRRWYNIALGEPELWATIEISPAMTPAFFDAILSRSGVAPLSFRITSFGPEVFASQLLQQEISASQLLQQVGRLREVDHRGAPQSIMDFIRALPRHKFPVLRSLRLASDHNYTLRVPDTMFDGRAPYLTTLELHYVDANWKLIHGLTVLSLAQRIGIPMDQLLPMLQRSPALTHLNVGHVTSTESPAPYPVVSLPLLQSLCIEGWVGPCEELLRHLTIPPSARLSVDAGDGWDNYVGKLTRLLVPFGQHLRAASAPTIRCLRLDCTFNSNGFKISTYAAVPRLSTSDADEPLFSITTYPRAHSLPQIIAPILGILSDRGITHLDCRNRMPQFTTLKAWKAALGLLPALEGVYIVPSITAVRVLQALSQLADTRLRHIHITASRVSGDDKFDTRPLVLKELRQLLSLIHVRGAPLEMLEVSESMETHLDFDEESWDSLSRLVGTLVRNDDVYIVPGWCCWGKASPTRIIELS</sequence>
<evidence type="ECO:0000259" key="1">
    <source>
        <dbReference type="Pfam" id="PF12937"/>
    </source>
</evidence>
<accession>A0AAD7AJ02</accession>
<dbReference type="SUPFAM" id="SSF52047">
    <property type="entry name" value="RNI-like"/>
    <property type="match status" value="1"/>
</dbReference>
<protein>
    <recommendedName>
        <fullName evidence="1">F-box domain-containing protein</fullName>
    </recommendedName>
</protein>